<keyword evidence="7 25" id="KW-0812">Transmembrane</keyword>
<dbReference type="PROSITE" id="PS00109">
    <property type="entry name" value="PROTEIN_KINASE_TYR"/>
    <property type="match status" value="1"/>
</dbReference>
<dbReference type="PANTHER" id="PTHR24416">
    <property type="entry name" value="TYROSINE-PROTEIN KINASE RECEPTOR"/>
    <property type="match status" value="1"/>
</dbReference>
<feature type="binding site" evidence="23">
    <location>
        <position position="817"/>
    </location>
    <ligand>
        <name>ATP</name>
        <dbReference type="ChEBI" id="CHEBI:30616"/>
    </ligand>
</feature>
<dbReference type="PRINTS" id="PR00109">
    <property type="entry name" value="TYRKINASE"/>
</dbReference>
<keyword evidence="16" id="KW-0829">Tyrosine-protein kinase</keyword>
<keyword evidence="19" id="KW-0325">Glycoprotein</keyword>
<dbReference type="InterPro" id="IPR003961">
    <property type="entry name" value="FN3_dom"/>
</dbReference>
<evidence type="ECO:0000256" key="9">
    <source>
        <dbReference type="ARBA" id="ARBA00022729"/>
    </source>
</evidence>
<evidence type="ECO:0000259" key="27">
    <source>
        <dbReference type="PROSITE" id="PS50853"/>
    </source>
</evidence>
<dbReference type="SUPFAM" id="SSF49265">
    <property type="entry name" value="Fibronectin type III"/>
    <property type="match status" value="3"/>
</dbReference>
<evidence type="ECO:0000256" key="17">
    <source>
        <dbReference type="ARBA" id="ARBA00023157"/>
    </source>
</evidence>
<keyword evidence="17" id="KW-1015">Disulfide bond</keyword>
<evidence type="ECO:0000256" key="6">
    <source>
        <dbReference type="ARBA" id="ARBA00022685"/>
    </source>
</evidence>
<name>A0AAW2I8P9_9NEOP</name>
<keyword evidence="10" id="KW-0677">Repeat</keyword>
<keyword evidence="15 25" id="KW-0472">Membrane</keyword>
<sequence>MKSPTGECCHKSCLGGCFGKTSKDCFACSGVVLNNECLEKCPPNMYKYVERRCVTAMDCLNISKPYDWEIRELNRPYPFRPVLDTCSIQCPANFHEEQIEVPKMRGRRYKCVPCKGRCKKECYGAKIENIAAIQKLEGCTHIVGSLEIQLRSGGNIVDELENSLSSIEEISGYLKVVRSLPLVSLDFLRNLRLIKGEELESNKSAFVLLDNENLEELWDWSTRDKDIRIENGRLAFYLNPKLCFEKIQKFNEIAKMPEFTPEEVPPESNGDKVACNISPLSPYVVTKNLNATAVLIKWNHFQHYDQRKLLGYAVYYTQAPHRNVTFYHNRNACGGDGWKVDDIALREDGNNDEMSFFLTQLKPFTQYAYYIKTYAISTENSGAQSAINYFVTNPGTPTKPEKLQGYSNSTSEIVITWSPPIEANGNLTHYEISGFAKKELINEEKDFCFETAEKELPPPIPKILPKPDTNNCACEAPPVERGGIRDTEDIRLSKIEFEDALQNAIFVKRTNTARRKREMTYTDSNHQQQLVHQSTSFAGKSIMEKEEAADSLAFSQVAPLTTTQIVIKNLNYFTNYRIEVRACRALVDTEDGKDPPCSENNTIDIRTKKNDKADYIPELTLTQDTVNGTLQETRLRWEEPTNPNGLILSYQIEYRRVESEKFKSTIECITRQAFLEQKKEYVLKNLAPGNYTVRVLASSLAGDGPYSPSKHFYIPLPTHSTLLDIWSGVLGAFIVSGIFCGIFILWKKKTTGVPKLFANVNPEYVSAATVYVPDEWEVPRKNIELIRELGQGSFGMVYEGIARDIVPGHPEVRCAVKTVNDVATDRDRMEFLNEASVMKAFNTHHVVQLLGVVSEGQPTLVVMELMVNGDLKTYLRSHRPEFCEDKKRQPPTLKRILGMAIEIADGMAYLAAKKFVHRDLAARNCMVAEDLTVKIGDFGMTRDIYETDYYKKGTKGLLPVRWMAPESLKDGVFTTHSDVWSYGVVLWEMVTLASQPYQGLSNDQVLRYVIEGGVMERPENCPDKLYELMKLCWQYKPTARPHFMDFVTALLSDASPEFCKNSYYHGAEGRELRAHLDNADTELIAPTSGTPLRLATDIEDFSVGGSEPEMDEDEEEAELDVEPPFVSPQRGILSSGLRAENWLKGQSKPAALASVSSSDSSRASKLSNGGANTPVNGYIVGRSSNGTRTTQC</sequence>
<evidence type="ECO:0000256" key="15">
    <source>
        <dbReference type="ARBA" id="ARBA00023136"/>
    </source>
</evidence>
<dbReference type="SMART" id="SM00219">
    <property type="entry name" value="TyrKc"/>
    <property type="match status" value="1"/>
</dbReference>
<dbReference type="GO" id="GO:0043560">
    <property type="term" value="F:insulin receptor substrate binding"/>
    <property type="evidence" value="ECO:0007669"/>
    <property type="project" value="TreeGrafter"/>
</dbReference>
<dbReference type="SUPFAM" id="SSF56112">
    <property type="entry name" value="Protein kinase-like (PK-like)"/>
    <property type="match status" value="1"/>
</dbReference>
<protein>
    <recommendedName>
        <fullName evidence="22">Insulin-like receptor</fullName>
        <ecNumber evidence="3">2.7.10.1</ecNumber>
    </recommendedName>
</protein>
<accession>A0AAW2I8P9</accession>
<feature type="region of interest" description="Disordered" evidence="24">
    <location>
        <begin position="1102"/>
        <end position="1130"/>
    </location>
</feature>
<dbReference type="Pfam" id="PF00041">
    <property type="entry name" value="fn3"/>
    <property type="match status" value="1"/>
</dbReference>
<evidence type="ECO:0000256" key="2">
    <source>
        <dbReference type="ARBA" id="ARBA00004479"/>
    </source>
</evidence>
<dbReference type="Pfam" id="PF01030">
    <property type="entry name" value="Recep_L_domain"/>
    <property type="match status" value="1"/>
</dbReference>
<dbReference type="GO" id="GO:0042593">
    <property type="term" value="P:glucose homeostasis"/>
    <property type="evidence" value="ECO:0007669"/>
    <property type="project" value="TreeGrafter"/>
</dbReference>
<dbReference type="SMART" id="SM00261">
    <property type="entry name" value="FU"/>
    <property type="match status" value="1"/>
</dbReference>
<keyword evidence="4" id="KW-0597">Phosphoprotein</keyword>
<dbReference type="SMART" id="SM00060">
    <property type="entry name" value="FN3"/>
    <property type="match status" value="3"/>
</dbReference>
<dbReference type="Gene3D" id="3.30.200.20">
    <property type="entry name" value="Phosphorylase Kinase, domain 1"/>
    <property type="match status" value="1"/>
</dbReference>
<evidence type="ECO:0000256" key="3">
    <source>
        <dbReference type="ARBA" id="ARBA00011902"/>
    </source>
</evidence>
<dbReference type="Gene3D" id="3.80.20.20">
    <property type="entry name" value="Receptor L-domain"/>
    <property type="match status" value="1"/>
</dbReference>
<feature type="region of interest" description="Disordered" evidence="24">
    <location>
        <begin position="1148"/>
        <end position="1192"/>
    </location>
</feature>
<dbReference type="FunFam" id="3.80.20.20:FF:000001">
    <property type="entry name" value="Tyrosine-protein kinase receptor"/>
    <property type="match status" value="1"/>
</dbReference>
<dbReference type="Pfam" id="PF00757">
    <property type="entry name" value="Furin-like"/>
    <property type="match status" value="1"/>
</dbReference>
<evidence type="ECO:0000256" key="16">
    <source>
        <dbReference type="ARBA" id="ARBA00023137"/>
    </source>
</evidence>
<dbReference type="GO" id="GO:0043410">
    <property type="term" value="P:positive regulation of MAPK cascade"/>
    <property type="evidence" value="ECO:0007669"/>
    <property type="project" value="TreeGrafter"/>
</dbReference>
<feature type="domain" description="Fibronectin type-III" evidence="27">
    <location>
        <begin position="617"/>
        <end position="717"/>
    </location>
</feature>
<evidence type="ECO:0000256" key="23">
    <source>
        <dbReference type="PROSITE-ProRule" id="PRU10141"/>
    </source>
</evidence>
<keyword evidence="18" id="KW-0675">Receptor</keyword>
<dbReference type="GO" id="GO:0005009">
    <property type="term" value="F:insulin receptor activity"/>
    <property type="evidence" value="ECO:0007669"/>
    <property type="project" value="TreeGrafter"/>
</dbReference>
<dbReference type="PROSITE" id="PS00107">
    <property type="entry name" value="PROTEIN_KINASE_ATP"/>
    <property type="match status" value="1"/>
</dbReference>
<dbReference type="Pfam" id="PF07714">
    <property type="entry name" value="PK_Tyr_Ser-Thr"/>
    <property type="match status" value="1"/>
</dbReference>
<comment type="caution">
    <text evidence="28">The sequence shown here is derived from an EMBL/GenBank/DDBJ whole genome shotgun (WGS) entry which is preliminary data.</text>
</comment>
<dbReference type="AlphaFoldDB" id="A0AAW2I8P9"/>
<dbReference type="InterPro" id="IPR050122">
    <property type="entry name" value="RTK"/>
</dbReference>
<keyword evidence="8" id="KW-0479">Metal-binding</keyword>
<keyword evidence="14 25" id="KW-1133">Transmembrane helix</keyword>
<keyword evidence="6" id="KW-0165">Cleavage on pair of basic residues</keyword>
<keyword evidence="12" id="KW-0418">Kinase</keyword>
<dbReference type="CDD" id="cd00063">
    <property type="entry name" value="FN3"/>
    <property type="match status" value="3"/>
</dbReference>
<dbReference type="SUPFAM" id="SSF57184">
    <property type="entry name" value="Growth factor receptor domain"/>
    <property type="match status" value="1"/>
</dbReference>
<evidence type="ECO:0000256" key="7">
    <source>
        <dbReference type="ARBA" id="ARBA00022692"/>
    </source>
</evidence>
<dbReference type="Gene3D" id="2.60.40.10">
    <property type="entry name" value="Immunoglobulins"/>
    <property type="match status" value="4"/>
</dbReference>
<dbReference type="GO" id="GO:0005899">
    <property type="term" value="C:insulin receptor complex"/>
    <property type="evidence" value="ECO:0007669"/>
    <property type="project" value="TreeGrafter"/>
</dbReference>
<dbReference type="InterPro" id="IPR009030">
    <property type="entry name" value="Growth_fac_rcpt_cys_sf"/>
</dbReference>
<keyword evidence="9" id="KW-0732">Signal</keyword>
<dbReference type="SUPFAM" id="SSF52058">
    <property type="entry name" value="L domain-like"/>
    <property type="match status" value="1"/>
</dbReference>
<comment type="catalytic activity">
    <reaction evidence="21">
        <text>L-tyrosyl-[protein] + ATP = O-phospho-L-tyrosyl-[protein] + ADP + H(+)</text>
        <dbReference type="Rhea" id="RHEA:10596"/>
        <dbReference type="Rhea" id="RHEA-COMP:10136"/>
        <dbReference type="Rhea" id="RHEA-COMP:20101"/>
        <dbReference type="ChEBI" id="CHEBI:15378"/>
        <dbReference type="ChEBI" id="CHEBI:30616"/>
        <dbReference type="ChEBI" id="CHEBI:46858"/>
        <dbReference type="ChEBI" id="CHEBI:61978"/>
        <dbReference type="ChEBI" id="CHEBI:456216"/>
        <dbReference type="EC" id="2.7.10.1"/>
    </reaction>
</comment>
<dbReference type="PANTHER" id="PTHR24416:SF525">
    <property type="entry name" value="INSULIN-LIKE RECEPTOR"/>
    <property type="match status" value="1"/>
</dbReference>
<dbReference type="EC" id="2.7.10.1" evidence="3"/>
<dbReference type="InterPro" id="IPR011009">
    <property type="entry name" value="Kinase-like_dom_sf"/>
</dbReference>
<feature type="domain" description="Protein kinase" evidence="26">
    <location>
        <begin position="783"/>
        <end position="1058"/>
    </location>
</feature>
<dbReference type="CDD" id="cd05032">
    <property type="entry name" value="PTKc_InsR_like"/>
    <property type="match status" value="1"/>
</dbReference>
<dbReference type="InterPro" id="IPR006212">
    <property type="entry name" value="Furin_repeat"/>
</dbReference>
<dbReference type="InterPro" id="IPR001245">
    <property type="entry name" value="Ser-Thr/Tyr_kinase_cat_dom"/>
</dbReference>
<dbReference type="PROSITE" id="PS50853">
    <property type="entry name" value="FN3"/>
    <property type="match status" value="1"/>
</dbReference>
<evidence type="ECO:0000313" key="28">
    <source>
        <dbReference type="EMBL" id="KAL0278477.1"/>
    </source>
</evidence>
<keyword evidence="13 23" id="KW-0067">ATP-binding</keyword>
<dbReference type="InterPro" id="IPR017441">
    <property type="entry name" value="Protein_kinase_ATP_BS"/>
</dbReference>
<dbReference type="InterPro" id="IPR020635">
    <property type="entry name" value="Tyr_kinase_cat_dom"/>
</dbReference>
<dbReference type="GO" id="GO:0030424">
    <property type="term" value="C:axon"/>
    <property type="evidence" value="ECO:0007669"/>
    <property type="project" value="TreeGrafter"/>
</dbReference>
<proteinExistence type="predicted"/>
<dbReference type="CDD" id="cd00064">
    <property type="entry name" value="FU"/>
    <property type="match status" value="1"/>
</dbReference>
<dbReference type="Gene3D" id="1.10.510.10">
    <property type="entry name" value="Transferase(Phosphotransferase) domain 1"/>
    <property type="match status" value="1"/>
</dbReference>
<dbReference type="FunFam" id="1.10.510.10:FF:000528">
    <property type="entry name" value="Tyrosine-protein kinase receptor"/>
    <property type="match status" value="1"/>
</dbReference>
<evidence type="ECO:0000256" key="12">
    <source>
        <dbReference type="ARBA" id="ARBA00022777"/>
    </source>
</evidence>
<evidence type="ECO:0000256" key="19">
    <source>
        <dbReference type="ARBA" id="ARBA00023180"/>
    </source>
</evidence>
<dbReference type="InterPro" id="IPR006211">
    <property type="entry name" value="Furin-like_Cys-rich_dom"/>
</dbReference>
<evidence type="ECO:0000256" key="22">
    <source>
        <dbReference type="ARBA" id="ARBA00069998"/>
    </source>
</evidence>
<dbReference type="PROSITE" id="PS50011">
    <property type="entry name" value="PROTEIN_KINASE_DOM"/>
    <property type="match status" value="1"/>
</dbReference>
<organism evidence="28">
    <name type="scientific">Menopon gallinae</name>
    <name type="common">poultry shaft louse</name>
    <dbReference type="NCBI Taxonomy" id="328185"/>
    <lineage>
        <taxon>Eukaryota</taxon>
        <taxon>Metazoa</taxon>
        <taxon>Ecdysozoa</taxon>
        <taxon>Arthropoda</taxon>
        <taxon>Hexapoda</taxon>
        <taxon>Insecta</taxon>
        <taxon>Pterygota</taxon>
        <taxon>Neoptera</taxon>
        <taxon>Paraneoptera</taxon>
        <taxon>Psocodea</taxon>
        <taxon>Troctomorpha</taxon>
        <taxon>Phthiraptera</taxon>
        <taxon>Amblycera</taxon>
        <taxon>Menoponidae</taxon>
        <taxon>Menopon</taxon>
    </lineage>
</organism>
<dbReference type="Gene3D" id="2.10.220.10">
    <property type="entry name" value="Hormone Receptor, Insulin-like Growth Factor Receptor 1, Chain A, domain 2"/>
    <property type="match status" value="1"/>
</dbReference>
<dbReference type="GO" id="GO:0051897">
    <property type="term" value="P:positive regulation of phosphatidylinositol 3-kinase/protein kinase B signal transduction"/>
    <property type="evidence" value="ECO:0007669"/>
    <property type="project" value="TreeGrafter"/>
</dbReference>
<keyword evidence="20" id="KW-0464">Manganese</keyword>
<evidence type="ECO:0000256" key="18">
    <source>
        <dbReference type="ARBA" id="ARBA00023170"/>
    </source>
</evidence>
<evidence type="ECO:0000256" key="4">
    <source>
        <dbReference type="ARBA" id="ARBA00022553"/>
    </source>
</evidence>
<evidence type="ECO:0000256" key="14">
    <source>
        <dbReference type="ARBA" id="ARBA00022989"/>
    </source>
</evidence>
<dbReference type="FunFam" id="3.30.200.20:FF:000026">
    <property type="entry name" value="Tyrosine-protein kinase receptor"/>
    <property type="match status" value="1"/>
</dbReference>
<dbReference type="GO" id="GO:0046872">
    <property type="term" value="F:metal ion binding"/>
    <property type="evidence" value="ECO:0007669"/>
    <property type="project" value="UniProtKB-KW"/>
</dbReference>
<evidence type="ECO:0000256" key="25">
    <source>
        <dbReference type="SAM" id="Phobius"/>
    </source>
</evidence>
<evidence type="ECO:0000259" key="26">
    <source>
        <dbReference type="PROSITE" id="PS50011"/>
    </source>
</evidence>
<evidence type="ECO:0000256" key="13">
    <source>
        <dbReference type="ARBA" id="ARBA00022840"/>
    </source>
</evidence>
<evidence type="ECO:0000256" key="20">
    <source>
        <dbReference type="ARBA" id="ARBA00023211"/>
    </source>
</evidence>
<dbReference type="InterPro" id="IPR000719">
    <property type="entry name" value="Prot_kinase_dom"/>
</dbReference>
<feature type="compositionally biased region" description="Low complexity" evidence="24">
    <location>
        <begin position="1150"/>
        <end position="1167"/>
    </location>
</feature>
<keyword evidence="11 23" id="KW-0547">Nucleotide-binding</keyword>
<evidence type="ECO:0000256" key="10">
    <source>
        <dbReference type="ARBA" id="ARBA00022737"/>
    </source>
</evidence>
<dbReference type="InterPro" id="IPR036941">
    <property type="entry name" value="Rcpt_L-dom_sf"/>
</dbReference>
<comment type="subcellular location">
    <subcellularLocation>
        <location evidence="2">Membrane</location>
        <topology evidence="2">Single-pass type I membrane protein</topology>
    </subcellularLocation>
</comment>
<dbReference type="InterPro" id="IPR036116">
    <property type="entry name" value="FN3_sf"/>
</dbReference>
<dbReference type="FunFam" id="2.60.40.10:FF:001941">
    <property type="entry name" value="Tyrosine-protein kinase receptor"/>
    <property type="match status" value="1"/>
</dbReference>
<dbReference type="InterPro" id="IPR008266">
    <property type="entry name" value="Tyr_kinase_AS"/>
</dbReference>
<evidence type="ECO:0000256" key="21">
    <source>
        <dbReference type="ARBA" id="ARBA00051243"/>
    </source>
</evidence>
<evidence type="ECO:0000256" key="8">
    <source>
        <dbReference type="ARBA" id="ARBA00022723"/>
    </source>
</evidence>
<dbReference type="GO" id="GO:0005524">
    <property type="term" value="F:ATP binding"/>
    <property type="evidence" value="ECO:0007669"/>
    <property type="project" value="UniProtKB-UniRule"/>
</dbReference>
<reference evidence="28" key="1">
    <citation type="journal article" date="2024" name="Gigascience">
        <title>Chromosome-level genome of the poultry shaft louse Menopon gallinae provides insight into the host-switching and adaptive evolution of parasitic lice.</title>
        <authorList>
            <person name="Xu Y."/>
            <person name="Ma L."/>
            <person name="Liu S."/>
            <person name="Liang Y."/>
            <person name="Liu Q."/>
            <person name="He Z."/>
            <person name="Tian L."/>
            <person name="Duan Y."/>
            <person name="Cai W."/>
            <person name="Li H."/>
            <person name="Song F."/>
        </authorList>
    </citation>
    <scope>NUCLEOTIDE SEQUENCE</scope>
    <source>
        <strain evidence="28">Cailab_2023a</strain>
    </source>
</reference>
<feature type="transmembrane region" description="Helical" evidence="25">
    <location>
        <begin position="725"/>
        <end position="746"/>
    </location>
</feature>
<feature type="compositionally biased region" description="Polar residues" evidence="24">
    <location>
        <begin position="1182"/>
        <end position="1192"/>
    </location>
</feature>
<comment type="cofactor">
    <cofactor evidence="1">
        <name>Mn(2+)</name>
        <dbReference type="ChEBI" id="CHEBI:29035"/>
    </cofactor>
</comment>
<dbReference type="InterPro" id="IPR000494">
    <property type="entry name" value="Rcpt_L-dom"/>
</dbReference>
<evidence type="ECO:0000256" key="24">
    <source>
        <dbReference type="SAM" id="MobiDB-lite"/>
    </source>
</evidence>
<dbReference type="EMBL" id="JARGDH010000001">
    <property type="protein sequence ID" value="KAL0278477.1"/>
    <property type="molecule type" value="Genomic_DNA"/>
</dbReference>
<keyword evidence="5" id="KW-0808">Transferase</keyword>
<feature type="compositionally biased region" description="Acidic residues" evidence="24">
    <location>
        <begin position="1108"/>
        <end position="1121"/>
    </location>
</feature>
<dbReference type="InterPro" id="IPR013783">
    <property type="entry name" value="Ig-like_fold"/>
</dbReference>
<gene>
    <name evidence="28" type="ORF">PYX00_000292</name>
</gene>
<evidence type="ECO:0000256" key="5">
    <source>
        <dbReference type="ARBA" id="ARBA00022679"/>
    </source>
</evidence>
<evidence type="ECO:0000256" key="11">
    <source>
        <dbReference type="ARBA" id="ARBA00022741"/>
    </source>
</evidence>
<evidence type="ECO:0000256" key="1">
    <source>
        <dbReference type="ARBA" id="ARBA00001936"/>
    </source>
</evidence>